<dbReference type="InterPro" id="IPR000792">
    <property type="entry name" value="Tscrpt_reg_LuxR_C"/>
</dbReference>
<keyword evidence="2" id="KW-0238">DNA-binding</keyword>
<keyword evidence="3" id="KW-0804">Transcription</keyword>
<protein>
    <submittedName>
        <fullName evidence="5">LuxR family transcriptional regulator, maltose regulon positive regulatory protein</fullName>
    </submittedName>
</protein>
<name>A0AB37Z8C7_9PSED</name>
<reference evidence="5 6" key="1">
    <citation type="submission" date="2016-10" db="EMBL/GenBank/DDBJ databases">
        <authorList>
            <person name="Varghese N."/>
            <person name="Submissions S."/>
        </authorList>
    </citation>
    <scope>NUCLEOTIDE SEQUENCE [LARGE SCALE GENOMIC DNA]</scope>
    <source>
        <strain evidence="5 6">DSM 17833</strain>
    </source>
</reference>
<dbReference type="Pfam" id="PF00196">
    <property type="entry name" value="GerE"/>
    <property type="match status" value="1"/>
</dbReference>
<dbReference type="SUPFAM" id="SSF52540">
    <property type="entry name" value="P-loop containing nucleoside triphosphate hydrolases"/>
    <property type="match status" value="1"/>
</dbReference>
<proteinExistence type="predicted"/>
<dbReference type="InterPro" id="IPR036388">
    <property type="entry name" value="WH-like_DNA-bd_sf"/>
</dbReference>
<dbReference type="InterPro" id="IPR059106">
    <property type="entry name" value="WHD_MalT"/>
</dbReference>
<dbReference type="InterPro" id="IPR016032">
    <property type="entry name" value="Sig_transdc_resp-reg_C-effctor"/>
</dbReference>
<dbReference type="PANTHER" id="PTHR44688:SF16">
    <property type="entry name" value="DNA-BINDING TRANSCRIPTIONAL ACTIVATOR DEVR_DOSR"/>
    <property type="match status" value="1"/>
</dbReference>
<evidence type="ECO:0000259" key="4">
    <source>
        <dbReference type="PROSITE" id="PS50043"/>
    </source>
</evidence>
<dbReference type="CDD" id="cd06170">
    <property type="entry name" value="LuxR_C_like"/>
    <property type="match status" value="1"/>
</dbReference>
<sequence>MDRLQPCVLPANGVLRQSLLNLLARSEDFALTLLLAPAGSGKSTLLQHWRGRCAAAVVHYPLQARDNDPLCFFRRLADSIRAQVGDFDTSWFNPLAVASSLSPQLLGELLADALARVEGPLFIVLDDFQWIESRSILEVMAALLEKLPGHVHLIIASRNHPGFALSQLKLENRLLCIDQHDLRLSVEQVQQLNTHLGGQALSQAYVDSLLGMTEGWVAGVKIALLAYARFGTQALQRFNGSQPEIVDYFGHVVLRQLPPGLREFLLCCGLFERFDGALCDYVMQRNGSALLLEELAERQLFLLPVDNQPGWFRFHALLQDFLCRRLQVEEYARLDQLHSRAADYYLSLGEYEQALQHARHCSDQNVFLGLLEHCCASWVRSGQFGDILRWLEPLPETQLLAQPKLLGWLIAALSLSRRFHQAHYYLELLDTLEHTMPGVNLEPATRQFLALLLGLFEQDKDFVPPPAWRDLLGAGQDLEIRACTLAVIAYQHLLAARLQDAIRFASESKQLLAQCGHSFLESYTDLIIALCHRNAGRATHARKQVCLDYQGTDSVSPAWVNRATAMVVVLYEQNQLVEAQQLCNELMAMVNSSSATEAIATVYITLSRLLHRQQLTARSSRLLDQLSCILQLGNYARFVSQMAQESMRQAYLSGKSVVMDAVAQRYCLLGRLQAGEWERVRAYDESWERQGLACVYWLQARGAQAQAERILKVLAASLRQSEMRARLLIVEANRLVLAAPSQSKGQQLAALAGLVETYGIVNINRSVFDEAPGFAARVLDLVQAGLLVVPDNYREHYAEFLQGIQVAPALDTLAGGLLTGREVEVFECLLSGLSNTQISDKTGIALSTTKWHLKNIYSKLNVSSRTEAILAVRPRATLN</sequence>
<organism evidence="5 6">
    <name type="scientific">Pseudomonas peli</name>
    <dbReference type="NCBI Taxonomy" id="592361"/>
    <lineage>
        <taxon>Bacteria</taxon>
        <taxon>Pseudomonadati</taxon>
        <taxon>Pseudomonadota</taxon>
        <taxon>Gammaproteobacteria</taxon>
        <taxon>Pseudomonadales</taxon>
        <taxon>Pseudomonadaceae</taxon>
        <taxon>Pseudomonas</taxon>
    </lineage>
</organism>
<comment type="caution">
    <text evidence="5">The sequence shown here is derived from an EMBL/GenBank/DDBJ whole genome shotgun (WGS) entry which is preliminary data.</text>
</comment>
<dbReference type="Gene3D" id="1.10.10.10">
    <property type="entry name" value="Winged helix-like DNA-binding domain superfamily/Winged helix DNA-binding domain"/>
    <property type="match status" value="1"/>
</dbReference>
<dbReference type="GO" id="GO:0006355">
    <property type="term" value="P:regulation of DNA-templated transcription"/>
    <property type="evidence" value="ECO:0007669"/>
    <property type="project" value="InterPro"/>
</dbReference>
<dbReference type="RefSeq" id="WP_090252261.1">
    <property type="nucleotide sequence ID" value="NZ_FMTL01000002.1"/>
</dbReference>
<dbReference type="Proteomes" id="UP000242418">
    <property type="component" value="Unassembled WGS sequence"/>
</dbReference>
<dbReference type="AlphaFoldDB" id="A0AB37Z8C7"/>
<evidence type="ECO:0000256" key="2">
    <source>
        <dbReference type="ARBA" id="ARBA00023125"/>
    </source>
</evidence>
<dbReference type="Gene3D" id="3.40.50.300">
    <property type="entry name" value="P-loop containing nucleotide triphosphate hydrolases"/>
    <property type="match status" value="1"/>
</dbReference>
<dbReference type="SMART" id="SM00421">
    <property type="entry name" value="HTH_LUXR"/>
    <property type="match status" value="1"/>
</dbReference>
<evidence type="ECO:0000256" key="3">
    <source>
        <dbReference type="ARBA" id="ARBA00023163"/>
    </source>
</evidence>
<dbReference type="InterPro" id="IPR027417">
    <property type="entry name" value="P-loop_NTPase"/>
</dbReference>
<dbReference type="EMBL" id="FMTL01000002">
    <property type="protein sequence ID" value="SCW63305.1"/>
    <property type="molecule type" value="Genomic_DNA"/>
</dbReference>
<evidence type="ECO:0000313" key="5">
    <source>
        <dbReference type="EMBL" id="SCW63305.1"/>
    </source>
</evidence>
<gene>
    <name evidence="5" type="ORF">SAMN05216370_2314</name>
</gene>
<keyword evidence="1" id="KW-0805">Transcription regulation</keyword>
<evidence type="ECO:0000313" key="6">
    <source>
        <dbReference type="Proteomes" id="UP000242418"/>
    </source>
</evidence>
<dbReference type="InterPro" id="IPR041664">
    <property type="entry name" value="AAA_16"/>
</dbReference>
<feature type="domain" description="HTH luxR-type" evidence="4">
    <location>
        <begin position="811"/>
        <end position="876"/>
    </location>
</feature>
<accession>A0AB37Z8C7</accession>
<dbReference type="SUPFAM" id="SSF46894">
    <property type="entry name" value="C-terminal effector domain of the bipartite response regulators"/>
    <property type="match status" value="1"/>
</dbReference>
<dbReference type="PROSITE" id="PS50043">
    <property type="entry name" value="HTH_LUXR_2"/>
    <property type="match status" value="1"/>
</dbReference>
<dbReference type="Pfam" id="PF25873">
    <property type="entry name" value="WHD_MalT"/>
    <property type="match status" value="1"/>
</dbReference>
<keyword evidence="6" id="KW-1185">Reference proteome</keyword>
<evidence type="ECO:0000256" key="1">
    <source>
        <dbReference type="ARBA" id="ARBA00023015"/>
    </source>
</evidence>
<dbReference type="PANTHER" id="PTHR44688">
    <property type="entry name" value="DNA-BINDING TRANSCRIPTIONAL ACTIVATOR DEVR_DOSR"/>
    <property type="match status" value="1"/>
</dbReference>
<dbReference type="GO" id="GO:0003677">
    <property type="term" value="F:DNA binding"/>
    <property type="evidence" value="ECO:0007669"/>
    <property type="project" value="UniProtKB-KW"/>
</dbReference>
<dbReference type="Pfam" id="PF13191">
    <property type="entry name" value="AAA_16"/>
    <property type="match status" value="1"/>
</dbReference>
<dbReference type="PRINTS" id="PR00038">
    <property type="entry name" value="HTHLUXR"/>
</dbReference>